<dbReference type="PANTHER" id="PTHR33371:SF4">
    <property type="entry name" value="INTERMEMBRANE PHOSPHOLIPID TRANSPORT SYSTEM BINDING PROTEIN MLAD"/>
    <property type="match status" value="1"/>
</dbReference>
<evidence type="ECO:0000259" key="1">
    <source>
        <dbReference type="Pfam" id="PF02470"/>
    </source>
</evidence>
<dbReference type="KEGG" id="parq:DSM112329_01721"/>
<sequence length="458" mass="48526">MTPVALRRALTAVLLLAVVALVAIVTGGSDKGHHLTVTVDKATNLYAGVDIRAAGQKVGRIDSVEATGDGRARIGLRIDDDRVWPIYAGDRLRVRYGGTIAFAARYVSIDRGTRRIRPLADGAQLSRAQFVTPVEFDQVLKTFDAPTRKDLRRTVDATGTALAAARPGLSAALDEAPPALAQARAVLTDLGSDEAALDQLVRSGDRVTAAINAADPGLGPLVAGAAQTFAAVGTRADRLQTALRELPPTLSTARGTLRRADVTLAKADRLTERLAPGIGEVRKIAAPLSRTLTTLAAVAPDARATVATLRKGAPDLTRVLTAARPLLPKLGDVGKEAARQLSCVRPYTPEIAGFASTWGQVSSNSDGKDKFARITAQAYPFGTFTPLTNPQLSKVLPAAQEQYAFPRPPGQNANQTWYLPECGVGPDSTDPTKDPEAIAFDPLSKNILEIDNDDEFRP</sequence>
<gene>
    <name evidence="2" type="ORF">DSM112329_01721</name>
</gene>
<dbReference type="AlphaFoldDB" id="A0AAU7AT95"/>
<dbReference type="RefSeq" id="WP_354701409.1">
    <property type="nucleotide sequence ID" value="NZ_CP114014.1"/>
</dbReference>
<proteinExistence type="predicted"/>
<dbReference type="InterPro" id="IPR052336">
    <property type="entry name" value="MlaD_Phospholipid_Transporter"/>
</dbReference>
<reference evidence="2" key="1">
    <citation type="submission" date="2022-12" db="EMBL/GenBank/DDBJ databases">
        <title>Paraconexibacter alkalitolerans sp. nov. and Baekduia alba sp. nov., isolated from soil and emended description of the genera Paraconexibacter (Chun et al., 2020) and Baekduia (An et al., 2020).</title>
        <authorList>
            <person name="Vieira S."/>
            <person name="Huber K.J."/>
            <person name="Geppert A."/>
            <person name="Wolf J."/>
            <person name="Neumann-Schaal M."/>
            <person name="Muesken M."/>
            <person name="Overmann J."/>
        </authorList>
    </citation>
    <scope>NUCLEOTIDE SEQUENCE</scope>
    <source>
        <strain evidence="2">AEG42_29</strain>
    </source>
</reference>
<feature type="domain" description="Mce/MlaD" evidence="1">
    <location>
        <begin position="32"/>
        <end position="112"/>
    </location>
</feature>
<organism evidence="2">
    <name type="scientific">Paraconexibacter sp. AEG42_29</name>
    <dbReference type="NCBI Taxonomy" id="2997339"/>
    <lineage>
        <taxon>Bacteria</taxon>
        <taxon>Bacillati</taxon>
        <taxon>Actinomycetota</taxon>
        <taxon>Thermoleophilia</taxon>
        <taxon>Solirubrobacterales</taxon>
        <taxon>Paraconexibacteraceae</taxon>
        <taxon>Paraconexibacter</taxon>
    </lineage>
</organism>
<evidence type="ECO:0000313" key="2">
    <source>
        <dbReference type="EMBL" id="XAY04883.1"/>
    </source>
</evidence>
<dbReference type="InterPro" id="IPR003399">
    <property type="entry name" value="Mce/MlaD"/>
</dbReference>
<accession>A0AAU7AT95</accession>
<protein>
    <recommendedName>
        <fullName evidence="1">Mce/MlaD domain-containing protein</fullName>
    </recommendedName>
</protein>
<dbReference type="Pfam" id="PF02470">
    <property type="entry name" value="MlaD"/>
    <property type="match status" value="1"/>
</dbReference>
<name>A0AAU7AT95_9ACTN</name>
<dbReference type="EMBL" id="CP114014">
    <property type="protein sequence ID" value="XAY04883.1"/>
    <property type="molecule type" value="Genomic_DNA"/>
</dbReference>
<dbReference type="PANTHER" id="PTHR33371">
    <property type="entry name" value="INTERMEMBRANE PHOSPHOLIPID TRANSPORT SYSTEM BINDING PROTEIN MLAD-RELATED"/>
    <property type="match status" value="1"/>
</dbReference>